<reference evidence="1" key="2">
    <citation type="submission" date="2022-01" db="EMBL/GenBank/DDBJ databases">
        <authorList>
            <person name="Yamashiro T."/>
            <person name="Shiraishi A."/>
            <person name="Satake H."/>
            <person name="Nakayama K."/>
        </authorList>
    </citation>
    <scope>NUCLEOTIDE SEQUENCE</scope>
</reference>
<gene>
    <name evidence="1" type="ORF">Tco_0628190</name>
</gene>
<name>A0ABQ4WPT6_9ASTR</name>
<organism evidence="1 2">
    <name type="scientific">Tanacetum coccineum</name>
    <dbReference type="NCBI Taxonomy" id="301880"/>
    <lineage>
        <taxon>Eukaryota</taxon>
        <taxon>Viridiplantae</taxon>
        <taxon>Streptophyta</taxon>
        <taxon>Embryophyta</taxon>
        <taxon>Tracheophyta</taxon>
        <taxon>Spermatophyta</taxon>
        <taxon>Magnoliopsida</taxon>
        <taxon>eudicotyledons</taxon>
        <taxon>Gunneridae</taxon>
        <taxon>Pentapetalae</taxon>
        <taxon>asterids</taxon>
        <taxon>campanulids</taxon>
        <taxon>Asterales</taxon>
        <taxon>Asteraceae</taxon>
        <taxon>Asteroideae</taxon>
        <taxon>Anthemideae</taxon>
        <taxon>Anthemidinae</taxon>
        <taxon>Tanacetum</taxon>
    </lineage>
</organism>
<reference evidence="1" key="1">
    <citation type="journal article" date="2022" name="Int. J. Mol. Sci.">
        <title>Draft Genome of Tanacetum Coccineum: Genomic Comparison of Closely Related Tanacetum-Family Plants.</title>
        <authorList>
            <person name="Yamashiro T."/>
            <person name="Shiraishi A."/>
            <person name="Nakayama K."/>
            <person name="Satake H."/>
        </authorList>
    </citation>
    <scope>NUCLEOTIDE SEQUENCE</scope>
</reference>
<accession>A0ABQ4WPT6</accession>
<comment type="caution">
    <text evidence="1">The sequence shown here is derived from an EMBL/GenBank/DDBJ whole genome shotgun (WGS) entry which is preliminary data.</text>
</comment>
<proteinExistence type="predicted"/>
<dbReference type="EMBL" id="BQNB010008827">
    <property type="protein sequence ID" value="GJS54828.1"/>
    <property type="molecule type" value="Genomic_DNA"/>
</dbReference>
<evidence type="ECO:0000313" key="2">
    <source>
        <dbReference type="Proteomes" id="UP001151760"/>
    </source>
</evidence>
<dbReference type="Proteomes" id="UP001151760">
    <property type="component" value="Unassembled WGS sequence"/>
</dbReference>
<keyword evidence="2" id="KW-1185">Reference proteome</keyword>
<sequence length="100" mass="10937">MPETINIRQQTQPSKLEGFGGEVMVASAVWVVMVAKGLRCVAWQRCGGELHVGGDDINGGVAWRWSGGCRRMMAVVWWRGCGGGGEGPRMVVIDGDVWWF</sequence>
<evidence type="ECO:0000313" key="1">
    <source>
        <dbReference type="EMBL" id="GJS54828.1"/>
    </source>
</evidence>
<protein>
    <submittedName>
        <fullName evidence="1">Uncharacterized protein</fullName>
    </submittedName>
</protein>